<dbReference type="InterPro" id="IPR050809">
    <property type="entry name" value="UgpAE/MalFG_permease"/>
</dbReference>
<dbReference type="EMBL" id="JAOQIO010000106">
    <property type="protein sequence ID" value="MCU6796562.1"/>
    <property type="molecule type" value="Genomic_DNA"/>
</dbReference>
<sequence>MFLPGLLYFIVFKYVPMAGIVVAFQDYNFVQGILGSDWVGFRHFERLLADPMFARVLRNTVLISLYRLALEFPAPIVFALLLNELRKSVFKRWVQTISYLPHFISWVVIAGLLNVFFSPSYGIVNWALQLAGVKPIFFMASQEWFVPILIMSNIWKELGWEAVVYLAALSGIDASLYEAAEMDGASKWRQTVAITLPSIAPVIAVMLILRVGHILDAGFDQVFNLYSPTVYEVGDILDTFVYRLTMVDMDYSFGAAVGLFKSGVGLLMIVIVNGVIRRLTRGEQGVW</sequence>
<reference evidence="9 10" key="1">
    <citation type="submission" date="2022-09" db="EMBL/GenBank/DDBJ databases">
        <authorList>
            <person name="Han X.L."/>
            <person name="Wang Q."/>
            <person name="Lu T."/>
        </authorList>
    </citation>
    <scope>NUCLEOTIDE SEQUENCE [LARGE SCALE GENOMIC DNA]</scope>
    <source>
        <strain evidence="9 10">WQ 127069</strain>
    </source>
</reference>
<evidence type="ECO:0000256" key="5">
    <source>
        <dbReference type="ARBA" id="ARBA00022989"/>
    </source>
</evidence>
<dbReference type="Proteomes" id="UP001652445">
    <property type="component" value="Unassembled WGS sequence"/>
</dbReference>
<evidence type="ECO:0000256" key="3">
    <source>
        <dbReference type="ARBA" id="ARBA00022475"/>
    </source>
</evidence>
<proteinExistence type="inferred from homology"/>
<keyword evidence="3" id="KW-1003">Cell membrane</keyword>
<evidence type="ECO:0000256" key="2">
    <source>
        <dbReference type="ARBA" id="ARBA00022448"/>
    </source>
</evidence>
<feature type="transmembrane region" description="Helical" evidence="7">
    <location>
        <begin position="192"/>
        <end position="215"/>
    </location>
</feature>
<evidence type="ECO:0000256" key="6">
    <source>
        <dbReference type="ARBA" id="ARBA00023136"/>
    </source>
</evidence>
<dbReference type="PROSITE" id="PS50928">
    <property type="entry name" value="ABC_TM1"/>
    <property type="match status" value="1"/>
</dbReference>
<name>A0ABT2UPI9_9BACL</name>
<keyword evidence="6 7" id="KW-0472">Membrane</keyword>
<dbReference type="PANTHER" id="PTHR43227">
    <property type="entry name" value="BLL4140 PROTEIN"/>
    <property type="match status" value="1"/>
</dbReference>
<protein>
    <submittedName>
        <fullName evidence="9">ABC transporter permease subunit</fullName>
    </submittedName>
</protein>
<evidence type="ECO:0000256" key="4">
    <source>
        <dbReference type="ARBA" id="ARBA00022692"/>
    </source>
</evidence>
<dbReference type="CDD" id="cd06261">
    <property type="entry name" value="TM_PBP2"/>
    <property type="match status" value="1"/>
</dbReference>
<keyword evidence="4 7" id="KW-0812">Transmembrane</keyword>
<evidence type="ECO:0000256" key="7">
    <source>
        <dbReference type="RuleBase" id="RU363032"/>
    </source>
</evidence>
<dbReference type="Gene3D" id="1.10.3720.10">
    <property type="entry name" value="MetI-like"/>
    <property type="match status" value="1"/>
</dbReference>
<keyword evidence="5 7" id="KW-1133">Transmembrane helix</keyword>
<evidence type="ECO:0000313" key="10">
    <source>
        <dbReference type="Proteomes" id="UP001652445"/>
    </source>
</evidence>
<feature type="transmembrane region" description="Helical" evidence="7">
    <location>
        <begin position="103"/>
        <end position="124"/>
    </location>
</feature>
<dbReference type="InterPro" id="IPR000515">
    <property type="entry name" value="MetI-like"/>
</dbReference>
<dbReference type="SUPFAM" id="SSF161098">
    <property type="entry name" value="MetI-like"/>
    <property type="match status" value="1"/>
</dbReference>
<feature type="transmembrane region" description="Helical" evidence="7">
    <location>
        <begin position="65"/>
        <end position="83"/>
    </location>
</feature>
<comment type="similarity">
    <text evidence="7">Belongs to the binding-protein-dependent transport system permease family.</text>
</comment>
<evidence type="ECO:0000259" key="8">
    <source>
        <dbReference type="PROSITE" id="PS50928"/>
    </source>
</evidence>
<dbReference type="RefSeq" id="WP_262687401.1">
    <property type="nucleotide sequence ID" value="NZ_JAOQIO010000106.1"/>
</dbReference>
<accession>A0ABT2UPI9</accession>
<dbReference type="PANTHER" id="PTHR43227:SF11">
    <property type="entry name" value="BLL4140 PROTEIN"/>
    <property type="match status" value="1"/>
</dbReference>
<feature type="transmembrane region" description="Helical" evidence="7">
    <location>
        <begin position="251"/>
        <end position="276"/>
    </location>
</feature>
<keyword evidence="10" id="KW-1185">Reference proteome</keyword>
<comment type="caution">
    <text evidence="9">The sequence shown here is derived from an EMBL/GenBank/DDBJ whole genome shotgun (WGS) entry which is preliminary data.</text>
</comment>
<dbReference type="InterPro" id="IPR035906">
    <property type="entry name" value="MetI-like_sf"/>
</dbReference>
<gene>
    <name evidence="9" type="ORF">OB236_31000</name>
</gene>
<feature type="transmembrane region" description="Helical" evidence="7">
    <location>
        <begin position="6"/>
        <end position="24"/>
    </location>
</feature>
<comment type="subcellular location">
    <subcellularLocation>
        <location evidence="1 7">Cell membrane</location>
        <topology evidence="1 7">Multi-pass membrane protein</topology>
    </subcellularLocation>
</comment>
<dbReference type="Pfam" id="PF00528">
    <property type="entry name" value="BPD_transp_1"/>
    <property type="match status" value="1"/>
</dbReference>
<organism evidence="9 10">
    <name type="scientific">Paenibacillus baimaensis</name>
    <dbReference type="NCBI Taxonomy" id="2982185"/>
    <lineage>
        <taxon>Bacteria</taxon>
        <taxon>Bacillati</taxon>
        <taxon>Bacillota</taxon>
        <taxon>Bacilli</taxon>
        <taxon>Bacillales</taxon>
        <taxon>Paenibacillaceae</taxon>
        <taxon>Paenibacillus</taxon>
    </lineage>
</organism>
<feature type="domain" description="ABC transmembrane type-1" evidence="8">
    <location>
        <begin position="57"/>
        <end position="272"/>
    </location>
</feature>
<evidence type="ECO:0000256" key="1">
    <source>
        <dbReference type="ARBA" id="ARBA00004651"/>
    </source>
</evidence>
<evidence type="ECO:0000313" key="9">
    <source>
        <dbReference type="EMBL" id="MCU6796562.1"/>
    </source>
</evidence>
<keyword evidence="2 7" id="KW-0813">Transport</keyword>